<keyword evidence="4" id="KW-1185">Reference proteome</keyword>
<evidence type="ECO:0000313" key="3">
    <source>
        <dbReference type="EMBL" id="PSL48815.1"/>
    </source>
</evidence>
<dbReference type="InterPro" id="IPR041246">
    <property type="entry name" value="Bact_MG10"/>
</dbReference>
<dbReference type="EMBL" id="PYAW01000001">
    <property type="protein sequence ID" value="PSL48815.1"/>
    <property type="molecule type" value="Genomic_DNA"/>
</dbReference>
<dbReference type="InterPro" id="IPR051802">
    <property type="entry name" value="YfhM-like"/>
</dbReference>
<gene>
    <name evidence="3" type="ORF">CLV51_101143</name>
</gene>
<dbReference type="PANTHER" id="PTHR40094">
    <property type="entry name" value="ALPHA-2-MACROGLOBULIN HOMOLOG"/>
    <property type="match status" value="1"/>
</dbReference>
<comment type="similarity">
    <text evidence="1">Belongs to the protease inhibitor I39 (alpha-2-macroglobulin) family. Bacterial alpha-2-macroglobulin subfamily.</text>
</comment>
<sequence>MRLFIGIFIVLIFSSNKIMAQYNYDNSWKKITGLEAKGLPKSALEVANEIYAHAVKDKAEVQQIKALIFQLKYNAVINDSSTLQNLTRIDQEIAAATGGARALLQSIKAEMLLRYLQNNRYKFYNRTAIANDEGKDVSTWGLERLNQEITAAYQSSLSEKALLEKINIAAFDPIIVKGKNTRSLRSTLYDLLAHRALDYFKSGEENVNKPEHQFELEDPAAFAPAATFAAHHFVTADSSSLQYHALLILQELIRLHENEKAALLDVDLERVQYMYQVAVMENKETLYLQALDQLLLAYEGQKEVTGVLQLQASHYLQKGTSEAAGNGDAMKKAKALCEKAVQLAPKSIGGAACAAMLDQIAEKSLELVTEKVNVPSLPFRTLVRYKNINKIYLRIVKVDEDFLRALRKAQNNYQDQDNGYWKMILDKSALKTWEQPLPDPQDYIIHKTEIKIDGLPVGHYMLLSSVDPAFRLENNPVSMQLTWVSSISYIENNTTYYALDRTSGKPLEGLRLNVMANVSNNDGENWKVQQTAVTAKDGSVNIVPNDDRGRSIRLQWKGEQGELYMDEYKYFYTTNNNDHPVVAKTFLFSDRSIYRPGQTIYFKGIVLKNRLHEPLSDILSGYQTTLYLYDTNGEKVDSMQVKTNDFGAYSGKFVLPEGRMNGSFSLRDQTANGYLSFQVEEYKRPKFYVAFDTVKNSYRIGDTVTTTAKALAYAGNNIDGATVKYRVERRVRFPYPWLFWKISMPYGSSREIVHGETTTDANGTFTVKFPALNDKTVDPATKPIFTYVVHADVTDLNGETRSGNQSVSVGYQSMEITLNMPERLEQKDLQQVEIFTKNLNGAFEQTTLSVQLKPLDPNKRLLRPRYWEVADQFVMNEAEYIKVFPVDIYKDEDAQKNWPRKAAVMEESFASSPAGKVALNAKKLAPGFYEMEVSAKDKNGVLVIQKTTFELIDVDAKSLSAPAYLWLYQPEATAQPGTTASILFGTAAKDLNVLQTIGHVENKESRTNLDLSSLKKLEYPVTENDRGGMQIGYVFVKDNRLFTVQQSISVPWDNKTLNVKLGTHRDKLLPGEKEKWTAQISGYKGDKVAAEMLASMYDASLDAFRPHSWAVPSIYPYMYGVLRFNGTGNFGMDVSELLYLKHDKDYVSNDKSYDELNLFGWMMDEIRRRDVMYESVKGGARKPAQARMMMKSNKADAVMAYAAAPAPASLQGRVAGVALDSAPQKEEAVPKTDNTDNITIRKNFQETAFFFPDLHTDKEGNISFEFTVPEALTKWNFQGLAHTKDLSFGAVNTSIVTQKTLMVQPNAPRFVREGDKIEFTAKVSNLSDTLLIGQAHLELLDATTMQPVDGWFQNIFPVQHFTAKAGQSTLVTFPLQIPHGFQSALIYRITAQAGSFSDGEENALPVLINSMLVTESMPLPVRGDGKHNFTFDKLLHSEASQTLRQHAVTVEYTSNPAWYAVQALPYLMEFPYECAEQVFNRYYANALATHIVDATPGIKAVFEKWKITDTAALQSNLQKNEELKSVLLQQTPWVLEAKNEAEQKKNIALLFDLQRMQRERKSALTQLAAKQLPNGAFSWFTGMWEDRFITQYILAGIGHLQQLATIKDPEAMTIANKAMDYLDRQLDKDYYALIKSKANLKEQHLSEIQIHYLYARSFFNRPVPAEMHKSFDYYNAQQQQFWTKQNRYSQGMIALSLFRKGDQVTPKAILKSLKENAMNNKEMGMYWKDVTAGYGWQQAPIETQALLIEAFEVAGKEADAVTDMKTWLLKNKQTNNWHTTKATADACYAMLLNGSNWLAANPEVTIQLGNKTIKPVATEAGTGYFKQRIDGKDVKPDMGNISVTIKDSKGQPSWGAVYWQYFEELDKITSAKTPLVLEKELFKEVNSDKGPELTKINEGNELKVGDKVKVRIVLRADRTMEYIHLKDMRAACFEPTNVISASKWQDGLSYYESTKDASTDFFFSYLPKGTYVFEYTLFVTHQGKFSNGISTAQCMYAPEFSAHSEGLNVKVSE</sequence>
<comment type="caution">
    <text evidence="3">The sequence shown here is derived from an EMBL/GenBank/DDBJ whole genome shotgun (WGS) entry which is preliminary data.</text>
</comment>
<dbReference type="InterPro" id="IPR008930">
    <property type="entry name" value="Terpenoid_cyclase/PrenylTrfase"/>
</dbReference>
<evidence type="ECO:0000313" key="4">
    <source>
        <dbReference type="Proteomes" id="UP000240971"/>
    </source>
</evidence>
<dbReference type="Gene3D" id="1.50.10.20">
    <property type="match status" value="1"/>
</dbReference>
<dbReference type="SMART" id="SM01360">
    <property type="entry name" value="A2M"/>
    <property type="match status" value="1"/>
</dbReference>
<evidence type="ECO:0000256" key="1">
    <source>
        <dbReference type="ARBA" id="ARBA00010556"/>
    </source>
</evidence>
<dbReference type="Gene3D" id="2.60.40.1930">
    <property type="match status" value="1"/>
</dbReference>
<name>A0A2P8HRI0_CHINA</name>
<organism evidence="3 4">
    <name type="scientific">Chitinophaga niastensis</name>
    <dbReference type="NCBI Taxonomy" id="536980"/>
    <lineage>
        <taxon>Bacteria</taxon>
        <taxon>Pseudomonadati</taxon>
        <taxon>Bacteroidota</taxon>
        <taxon>Chitinophagia</taxon>
        <taxon>Chitinophagales</taxon>
        <taxon>Chitinophagaceae</taxon>
        <taxon>Chitinophaga</taxon>
    </lineage>
</organism>
<protein>
    <submittedName>
        <fullName evidence="3">MG2 domain-containing protein</fullName>
    </submittedName>
</protein>
<dbReference type="Pfam" id="PF00207">
    <property type="entry name" value="A2M"/>
    <property type="match status" value="1"/>
</dbReference>
<dbReference type="Gene3D" id="2.20.130.20">
    <property type="match status" value="1"/>
</dbReference>
<dbReference type="GO" id="GO:0004866">
    <property type="term" value="F:endopeptidase inhibitor activity"/>
    <property type="evidence" value="ECO:0007669"/>
    <property type="project" value="InterPro"/>
</dbReference>
<dbReference type="PANTHER" id="PTHR40094:SF1">
    <property type="entry name" value="UBIQUITIN DOMAIN-CONTAINING PROTEIN"/>
    <property type="match status" value="1"/>
</dbReference>
<dbReference type="Pfam" id="PF17973">
    <property type="entry name" value="bMG10"/>
    <property type="match status" value="1"/>
</dbReference>
<dbReference type="InterPro" id="IPR002890">
    <property type="entry name" value="MG2"/>
</dbReference>
<feature type="domain" description="Alpha-2-macroglobulin" evidence="2">
    <location>
        <begin position="1247"/>
        <end position="1337"/>
    </location>
</feature>
<dbReference type="Proteomes" id="UP000240971">
    <property type="component" value="Unassembled WGS sequence"/>
</dbReference>
<dbReference type="OrthoDB" id="9767116at2"/>
<dbReference type="InterPro" id="IPR001599">
    <property type="entry name" value="Macroglobln_a2"/>
</dbReference>
<proteinExistence type="inferred from homology"/>
<dbReference type="Pfam" id="PF01835">
    <property type="entry name" value="MG2"/>
    <property type="match status" value="1"/>
</dbReference>
<reference evidence="3 4" key="1">
    <citation type="submission" date="2018-03" db="EMBL/GenBank/DDBJ databases">
        <title>Genomic Encyclopedia of Archaeal and Bacterial Type Strains, Phase II (KMG-II): from individual species to whole genera.</title>
        <authorList>
            <person name="Goeker M."/>
        </authorList>
    </citation>
    <scope>NUCLEOTIDE SEQUENCE [LARGE SCALE GENOMIC DNA]</scope>
    <source>
        <strain evidence="3 4">DSM 24859</strain>
    </source>
</reference>
<accession>A0A2P8HRI0</accession>
<dbReference type="RefSeq" id="WP_106526096.1">
    <property type="nucleotide sequence ID" value="NZ_PYAW01000001.1"/>
</dbReference>
<evidence type="ECO:0000259" key="2">
    <source>
        <dbReference type="SMART" id="SM01360"/>
    </source>
</evidence>
<dbReference type="SUPFAM" id="SSF48239">
    <property type="entry name" value="Terpenoid cyclases/Protein prenyltransferases"/>
    <property type="match status" value="1"/>
</dbReference>